<name>A0A4C1Z8J5_EUMVA</name>
<dbReference type="AlphaFoldDB" id="A0A4C1Z8J5"/>
<evidence type="ECO:0000313" key="2">
    <source>
        <dbReference type="EMBL" id="GBP83453.1"/>
    </source>
</evidence>
<sequence length="211" mass="23961">MASSFRDMLRMFTEFSFRESGPFAQFTGLDLVFALENIKIETAKDPLLSKIYGYVIFSRPNEPTKEAEEVYFSGKAGIHIDQEYLIWGYRVIVPLVSRRTVLNEIHDEHPGIVKMKQIARNHVWLVNRKDIERAVHGALNGLLTTWILLKIQEHRASWRTWRDGALHVHVTLEEDAAAPAPASRTPPPSTPAQLDRSTNVADPFMVASPDV</sequence>
<dbReference type="Proteomes" id="UP000299102">
    <property type="component" value="Unassembled WGS sequence"/>
</dbReference>
<dbReference type="Gene3D" id="1.10.340.70">
    <property type="match status" value="1"/>
</dbReference>
<dbReference type="PANTHER" id="PTHR37984:SF5">
    <property type="entry name" value="PROTEIN NYNRIN-LIKE"/>
    <property type="match status" value="1"/>
</dbReference>
<gene>
    <name evidence="2" type="ORF">EVAR_103334_1</name>
</gene>
<dbReference type="OrthoDB" id="273089at2759"/>
<dbReference type="PANTHER" id="PTHR37984">
    <property type="entry name" value="PROTEIN CBG26694"/>
    <property type="match status" value="1"/>
</dbReference>
<keyword evidence="3" id="KW-1185">Reference proteome</keyword>
<feature type="region of interest" description="Disordered" evidence="1">
    <location>
        <begin position="176"/>
        <end position="211"/>
    </location>
</feature>
<dbReference type="InterPro" id="IPR050951">
    <property type="entry name" value="Retrovirus_Pol_polyprotein"/>
</dbReference>
<evidence type="ECO:0000256" key="1">
    <source>
        <dbReference type="SAM" id="MobiDB-lite"/>
    </source>
</evidence>
<dbReference type="EMBL" id="BGZK01001622">
    <property type="protein sequence ID" value="GBP83453.1"/>
    <property type="molecule type" value="Genomic_DNA"/>
</dbReference>
<organism evidence="2 3">
    <name type="scientific">Eumeta variegata</name>
    <name type="common">Bagworm moth</name>
    <name type="synonym">Eumeta japonica</name>
    <dbReference type="NCBI Taxonomy" id="151549"/>
    <lineage>
        <taxon>Eukaryota</taxon>
        <taxon>Metazoa</taxon>
        <taxon>Ecdysozoa</taxon>
        <taxon>Arthropoda</taxon>
        <taxon>Hexapoda</taxon>
        <taxon>Insecta</taxon>
        <taxon>Pterygota</taxon>
        <taxon>Neoptera</taxon>
        <taxon>Endopterygota</taxon>
        <taxon>Lepidoptera</taxon>
        <taxon>Glossata</taxon>
        <taxon>Ditrysia</taxon>
        <taxon>Tineoidea</taxon>
        <taxon>Psychidae</taxon>
        <taxon>Oiketicinae</taxon>
        <taxon>Eumeta</taxon>
    </lineage>
</organism>
<dbReference type="GO" id="GO:0003964">
    <property type="term" value="F:RNA-directed DNA polymerase activity"/>
    <property type="evidence" value="ECO:0007669"/>
    <property type="project" value="UniProtKB-EC"/>
</dbReference>
<dbReference type="STRING" id="151549.A0A4C1Z8J5"/>
<reference evidence="2 3" key="1">
    <citation type="journal article" date="2019" name="Commun. Biol.">
        <title>The bagworm genome reveals a unique fibroin gene that provides high tensile strength.</title>
        <authorList>
            <person name="Kono N."/>
            <person name="Nakamura H."/>
            <person name="Ohtoshi R."/>
            <person name="Tomita M."/>
            <person name="Numata K."/>
            <person name="Arakawa K."/>
        </authorList>
    </citation>
    <scope>NUCLEOTIDE SEQUENCE [LARGE SCALE GENOMIC DNA]</scope>
</reference>
<protein>
    <submittedName>
        <fullName evidence="2">Uncharacterized protein K02A2.6</fullName>
    </submittedName>
</protein>
<comment type="caution">
    <text evidence="2">The sequence shown here is derived from an EMBL/GenBank/DDBJ whole genome shotgun (WGS) entry which is preliminary data.</text>
</comment>
<accession>A0A4C1Z8J5</accession>
<evidence type="ECO:0000313" key="3">
    <source>
        <dbReference type="Proteomes" id="UP000299102"/>
    </source>
</evidence>
<proteinExistence type="predicted"/>